<evidence type="ECO:0000313" key="4">
    <source>
        <dbReference type="Proteomes" id="UP001652409"/>
    </source>
</evidence>
<feature type="binding site" evidence="2">
    <location>
        <position position="102"/>
    </location>
    <ligand>
        <name>ATP</name>
        <dbReference type="ChEBI" id="CHEBI:30616"/>
    </ligand>
</feature>
<dbReference type="Proteomes" id="UP001652409">
    <property type="component" value="Unassembled WGS sequence"/>
</dbReference>
<dbReference type="SUPFAM" id="SSF52374">
    <property type="entry name" value="Nucleotidylyl transferase"/>
    <property type="match status" value="1"/>
</dbReference>
<organism evidence="3 4">
    <name type="scientific">Blautia ammoniilytica</name>
    <dbReference type="NCBI Taxonomy" id="2981782"/>
    <lineage>
        <taxon>Bacteria</taxon>
        <taxon>Bacillati</taxon>
        <taxon>Bacillota</taxon>
        <taxon>Clostridia</taxon>
        <taxon>Lachnospirales</taxon>
        <taxon>Lachnospiraceae</taxon>
        <taxon>Blautia</taxon>
    </lineage>
</organism>
<dbReference type="PANTHER" id="PTHR37825">
    <property type="entry name" value="TRNA(MET) CYTIDINE ACETATE LIGASE"/>
    <property type="match status" value="1"/>
</dbReference>
<keyword evidence="1 2" id="KW-0819">tRNA processing</keyword>
<keyword evidence="2" id="KW-0820">tRNA-binding</keyword>
<protein>
    <recommendedName>
        <fullName evidence="2">tRNA(Met) cytidine acetate ligase</fullName>
        <ecNumber evidence="2">6.3.4.-</ecNumber>
    </recommendedName>
</protein>
<reference evidence="3 4" key="1">
    <citation type="journal article" date="2021" name="ISME Commun">
        <title>Automated analysis of genomic sequences facilitates high-throughput and comprehensive description of bacteria.</title>
        <authorList>
            <person name="Hitch T.C.A."/>
        </authorList>
    </citation>
    <scope>NUCLEOTIDE SEQUENCE [LARGE SCALE GENOMIC DNA]</scope>
    <source>
        <strain evidence="3 4">Sanger_23</strain>
    </source>
</reference>
<comment type="subcellular location">
    <subcellularLocation>
        <location evidence="2">Cytoplasm</location>
    </subcellularLocation>
</comment>
<keyword evidence="4" id="KW-1185">Reference proteome</keyword>
<keyword evidence="2" id="KW-0694">RNA-binding</keyword>
<dbReference type="PANTHER" id="PTHR37825:SF1">
    <property type="entry name" value="TRNA(MET) CYTIDINE ACETATE LIGASE"/>
    <property type="match status" value="1"/>
</dbReference>
<dbReference type="Gene3D" id="3.40.50.620">
    <property type="entry name" value="HUPs"/>
    <property type="match status" value="1"/>
</dbReference>
<dbReference type="InterPro" id="IPR008513">
    <property type="entry name" value="tRNA(Met)_cyd_acetate_ligase"/>
</dbReference>
<comment type="catalytic activity">
    <reaction evidence="2">
        <text>cytidine(34) in elongator tRNA(Met) + acetate + ATP = N(4)-acetylcytidine(34) in elongator tRNA(Met) + AMP + diphosphate</text>
        <dbReference type="Rhea" id="RHEA:58144"/>
        <dbReference type="Rhea" id="RHEA-COMP:10693"/>
        <dbReference type="Rhea" id="RHEA-COMP:10694"/>
        <dbReference type="ChEBI" id="CHEBI:30089"/>
        <dbReference type="ChEBI" id="CHEBI:30616"/>
        <dbReference type="ChEBI" id="CHEBI:33019"/>
        <dbReference type="ChEBI" id="CHEBI:74900"/>
        <dbReference type="ChEBI" id="CHEBI:82748"/>
        <dbReference type="ChEBI" id="CHEBI:456215"/>
    </reaction>
</comment>
<dbReference type="Pfam" id="PF05636">
    <property type="entry name" value="HIGH_NTase1"/>
    <property type="match status" value="1"/>
</dbReference>
<dbReference type="InterPro" id="IPR014729">
    <property type="entry name" value="Rossmann-like_a/b/a_fold"/>
</dbReference>
<comment type="caution">
    <text evidence="3">The sequence shown here is derived from an EMBL/GenBank/DDBJ whole genome shotgun (WGS) entry which is preliminary data.</text>
</comment>
<feature type="binding site" evidence="2">
    <location>
        <position position="164"/>
    </location>
    <ligand>
        <name>ATP</name>
        <dbReference type="ChEBI" id="CHEBI:30616"/>
    </ligand>
</feature>
<evidence type="ECO:0000256" key="1">
    <source>
        <dbReference type="ARBA" id="ARBA00022694"/>
    </source>
</evidence>
<feature type="binding site" evidence="2">
    <location>
        <begin position="7"/>
        <end position="20"/>
    </location>
    <ligand>
        <name>ATP</name>
        <dbReference type="ChEBI" id="CHEBI:30616"/>
    </ligand>
</feature>
<comment type="similarity">
    <text evidence="2">Belongs to the TmcAL family.</text>
</comment>
<comment type="function">
    <text evidence="2">Catalyzes the formation of N(4)-acetylcytidine (ac(4)C) at the wobble position of elongator tRNA(Met), using acetate and ATP as substrates. First activates an acetate ion to form acetyladenylate (Ac-AMP) and then transfers the acetyl group to tRNA to form ac(4)C34.</text>
</comment>
<gene>
    <name evidence="2" type="primary">tmcAL</name>
    <name evidence="3" type="ORF">OCV61_02565</name>
</gene>
<feature type="binding site" evidence="2">
    <location>
        <position position="189"/>
    </location>
    <ligand>
        <name>ATP</name>
        <dbReference type="ChEBI" id="CHEBI:30616"/>
    </ligand>
</feature>
<dbReference type="EMBL" id="JAOQJL010000003">
    <property type="protein sequence ID" value="MCU6764292.1"/>
    <property type="molecule type" value="Genomic_DNA"/>
</dbReference>
<sequence length="402" mass="44859">MKTVGIIAEYNPFHTGHKYQLDQIRQMLHADYIVIAMSGDFVQRGTPALFPKHLRTRMALSCGADLVVELPVSVSTASAEGFAKGAVRLLFGLGVTDVLCFGSESTDTQLLMELARILLKEPEPYRQLLTESLKEGLSFPAARSNALTLYTHNPQLAALLSKPNTILGIEYCKAILSLKSSIQPYALKREGSGYHDTDLSDTFPSASGIRTQLFKEPLACFQDQIPSPAFSVFKKAIEEGLYLTESDLDPLYRYRLLLETPDSLQQYLDMNEDLARRICTCAWEYSTFTEFASKVKTKNITQTRIQRALLHALLQIRHTPSDFHYAHILGFRKASSSLLSQIKKRGSMPLLSKAADAALLLPPADNALFQETVFASNLYQTMLSQKTGQPFIHEYSQPVVIL</sequence>
<accession>A0ABT2TQB8</accession>
<proteinExistence type="inferred from homology"/>
<comment type="caution">
    <text evidence="2">Lacks conserved residue(s) required for the propagation of feature annotation.</text>
</comment>
<dbReference type="NCBIfam" id="NF010191">
    <property type="entry name" value="PRK13670.1"/>
    <property type="match status" value="1"/>
</dbReference>
<keyword evidence="2" id="KW-0547">Nucleotide-binding</keyword>
<evidence type="ECO:0000313" key="3">
    <source>
        <dbReference type="EMBL" id="MCU6764292.1"/>
    </source>
</evidence>
<dbReference type="HAMAP" id="MF_01539">
    <property type="entry name" value="TmcAL"/>
    <property type="match status" value="1"/>
</dbReference>
<dbReference type="EC" id="6.3.4.-" evidence="2"/>
<name>A0ABT2TQB8_9FIRM</name>
<keyword evidence="2" id="KW-0067">ATP-binding</keyword>
<keyword evidence="2" id="KW-0436">Ligase</keyword>
<keyword evidence="2" id="KW-0963">Cytoplasm</keyword>
<evidence type="ECO:0000256" key="2">
    <source>
        <dbReference type="HAMAP-Rule" id="MF_01539"/>
    </source>
</evidence>
<dbReference type="RefSeq" id="WP_158420520.1">
    <property type="nucleotide sequence ID" value="NZ_JAOQJL010000003.1"/>
</dbReference>